<gene>
    <name evidence="1" type="ORF">KFL_004020040</name>
</gene>
<dbReference type="AlphaFoldDB" id="A0A1Y1IIZ3"/>
<name>A0A1Y1IIZ3_KLENI</name>
<evidence type="ECO:0000313" key="2">
    <source>
        <dbReference type="Proteomes" id="UP000054558"/>
    </source>
</evidence>
<dbReference type="EMBL" id="DF237351">
    <property type="protein sequence ID" value="GAQ88118.1"/>
    <property type="molecule type" value="Genomic_DNA"/>
</dbReference>
<accession>A0A1Y1IIZ3</accession>
<organism evidence="1 2">
    <name type="scientific">Klebsormidium nitens</name>
    <name type="common">Green alga</name>
    <name type="synonym">Ulothrix nitens</name>
    <dbReference type="NCBI Taxonomy" id="105231"/>
    <lineage>
        <taxon>Eukaryota</taxon>
        <taxon>Viridiplantae</taxon>
        <taxon>Streptophyta</taxon>
        <taxon>Klebsormidiophyceae</taxon>
        <taxon>Klebsormidiales</taxon>
        <taxon>Klebsormidiaceae</taxon>
        <taxon>Klebsormidium</taxon>
    </lineage>
</organism>
<evidence type="ECO:0000313" key="1">
    <source>
        <dbReference type="EMBL" id="GAQ88118.1"/>
    </source>
</evidence>
<sequence length="428" mass="48452">MAGLFKELPLDVNILICQLTSGLDLDLKELWHLRQVSKTWKQAVEEGHLGEAGRSYGKVLTEAQSSGVWVDIPESTVVVNEAVYVLSEPKRAPSDVYARVRRFRLRSFDLSSQKGCWKEKSSLQFTEEEAPLSPSAEGFIMGEHECAAQTSFSVVASQRYIFVMHFAIPRVDSSHTTRPGWYAMIASAHANLYDTLTDTWRPFNFNLPNFLWPPYSDPPPSRFWRMVRFYRGRKLADVLCAATEDAVIFIHDRKEVWFHSLAEGELDQPWESASFIPTDGEPQPREKVYYSAVTASSGVPNAICISSLAYTGPDFARCIRKIVRTKPTPKRRGANEEESLSSMSFTAIDEIDWVWPTQSRFEEGSQHRNVDDLHDVHGDVLILSEGAGMWQGSKKHVEYRKPFKDVFVEPVGEVLWSRLLPTVSGACP</sequence>
<protein>
    <recommendedName>
        <fullName evidence="3">F-box domain-containing protein</fullName>
    </recommendedName>
</protein>
<keyword evidence="2" id="KW-1185">Reference proteome</keyword>
<dbReference type="Proteomes" id="UP000054558">
    <property type="component" value="Unassembled WGS sequence"/>
</dbReference>
<proteinExistence type="predicted"/>
<evidence type="ECO:0008006" key="3">
    <source>
        <dbReference type="Google" id="ProtNLM"/>
    </source>
</evidence>
<reference evidence="1 2" key="1">
    <citation type="journal article" date="2014" name="Nat. Commun.">
        <title>Klebsormidium flaccidum genome reveals primary factors for plant terrestrial adaptation.</title>
        <authorList>
            <person name="Hori K."/>
            <person name="Maruyama F."/>
            <person name="Fujisawa T."/>
            <person name="Togashi T."/>
            <person name="Yamamoto N."/>
            <person name="Seo M."/>
            <person name="Sato S."/>
            <person name="Yamada T."/>
            <person name="Mori H."/>
            <person name="Tajima N."/>
            <person name="Moriyama T."/>
            <person name="Ikeuchi M."/>
            <person name="Watanabe M."/>
            <person name="Wada H."/>
            <person name="Kobayashi K."/>
            <person name="Saito M."/>
            <person name="Masuda T."/>
            <person name="Sasaki-Sekimoto Y."/>
            <person name="Mashiguchi K."/>
            <person name="Awai K."/>
            <person name="Shimojima M."/>
            <person name="Masuda S."/>
            <person name="Iwai M."/>
            <person name="Nobusawa T."/>
            <person name="Narise T."/>
            <person name="Kondo S."/>
            <person name="Saito H."/>
            <person name="Sato R."/>
            <person name="Murakawa M."/>
            <person name="Ihara Y."/>
            <person name="Oshima-Yamada Y."/>
            <person name="Ohtaka K."/>
            <person name="Satoh M."/>
            <person name="Sonobe K."/>
            <person name="Ishii M."/>
            <person name="Ohtani R."/>
            <person name="Kanamori-Sato M."/>
            <person name="Honoki R."/>
            <person name="Miyazaki D."/>
            <person name="Mochizuki H."/>
            <person name="Umetsu J."/>
            <person name="Higashi K."/>
            <person name="Shibata D."/>
            <person name="Kamiya Y."/>
            <person name="Sato N."/>
            <person name="Nakamura Y."/>
            <person name="Tabata S."/>
            <person name="Ida S."/>
            <person name="Kurokawa K."/>
            <person name="Ohta H."/>
        </authorList>
    </citation>
    <scope>NUCLEOTIDE SEQUENCE [LARGE SCALE GENOMIC DNA]</scope>
    <source>
        <strain evidence="1 2">NIES-2285</strain>
    </source>
</reference>